<protein>
    <submittedName>
        <fullName evidence="2">Uncharacterized protein</fullName>
    </submittedName>
</protein>
<evidence type="ECO:0000313" key="2">
    <source>
        <dbReference type="EMBL" id="RKH56092.1"/>
    </source>
</evidence>
<keyword evidence="1" id="KW-1133">Transmembrane helix</keyword>
<feature type="transmembrane region" description="Helical" evidence="1">
    <location>
        <begin position="230"/>
        <end position="256"/>
    </location>
</feature>
<sequence length="637" mass="70211">MALLAMLALWPAFKLGLGPANELRVRFPQVGWALQGRVTFGVGEGAPEQRDLTPADLAQVLGDGIPEGQQEVRIPLPREATWAEVTLLKFQDRSVEQVTWFPPRGPVLSGPGVRPLAFELRDNGDGSRTLRVAKLRPGFWNVDLADVFFGVATWAFFWLLLEARWGRGRVAAFARRQAGWVPYALPPLVSWVAWWLVFFPGVISYDPLVQWGQLQSGQLEDWHPAFHSGWLWLIGGPFGSLAPVGAVQAVLFAAVLGKVLEELGAWKVPAWARWVVVAWATLSPAWGSNVIAAWKDAPFTLVCLVTLLLLLRAERRQGLRVVDAAWLGVCLTCITLLRHNGPMLSSPLLLVCLWRYGDRRARGTLVSVTVLLTVLVRGPGYAIAGVSPPPPVLKQVLTVHRLGAAAKDPELPPEDARILSELMPLEQWRNRYACLSVGPLVFGSPLKTKQMEGRGLELAGMLWRFAKRHPDVLLDQQVCVTRYVWSPESELYIGPFNGGGNTVDPNTVGVRPQTWFAPAQPFYEHAIFDSYGQHGLLRTLVWQPALSLYLFVVGLAVVLWRQRSLGPLLVVLSALLNTFSWLALSPNPDLRFLFPTVVMSPLLLAWALAPRLRTEAAEAKDGARDAPPAAGDRVAAA</sequence>
<dbReference type="EMBL" id="RAWB01000223">
    <property type="protein sequence ID" value="RKH56092.1"/>
    <property type="molecule type" value="Genomic_DNA"/>
</dbReference>
<keyword evidence="3" id="KW-1185">Reference proteome</keyword>
<evidence type="ECO:0000256" key="1">
    <source>
        <dbReference type="SAM" id="Phobius"/>
    </source>
</evidence>
<keyword evidence="1" id="KW-0472">Membrane</keyword>
<proteinExistence type="predicted"/>
<evidence type="ECO:0000313" key="3">
    <source>
        <dbReference type="Proteomes" id="UP000272888"/>
    </source>
</evidence>
<feature type="transmembrane region" description="Helical" evidence="1">
    <location>
        <begin position="180"/>
        <end position="203"/>
    </location>
</feature>
<comment type="caution">
    <text evidence="2">The sequence shown here is derived from an EMBL/GenBank/DDBJ whole genome shotgun (WGS) entry which is preliminary data.</text>
</comment>
<accession>A0A3A8PUL2</accession>
<dbReference type="AlphaFoldDB" id="A0A3A8PUL2"/>
<keyword evidence="1" id="KW-0812">Transmembrane</keyword>
<dbReference type="Proteomes" id="UP000272888">
    <property type="component" value="Unassembled WGS sequence"/>
</dbReference>
<feature type="transmembrane region" description="Helical" evidence="1">
    <location>
        <begin position="138"/>
        <end position="160"/>
    </location>
</feature>
<reference evidence="3" key="1">
    <citation type="submission" date="2018-09" db="EMBL/GenBank/DDBJ databases">
        <authorList>
            <person name="Livingstone P.G."/>
            <person name="Whitworth D.E."/>
        </authorList>
    </citation>
    <scope>NUCLEOTIDE SEQUENCE [LARGE SCALE GENOMIC DNA]</scope>
    <source>
        <strain evidence="3">CA051B</strain>
    </source>
</reference>
<feature type="transmembrane region" description="Helical" evidence="1">
    <location>
        <begin position="540"/>
        <end position="560"/>
    </location>
</feature>
<name>A0A3A8PUL2_9BACT</name>
<feature type="transmembrane region" description="Helical" evidence="1">
    <location>
        <begin position="567"/>
        <end position="584"/>
    </location>
</feature>
<gene>
    <name evidence="2" type="ORF">D7V93_21000</name>
</gene>
<organism evidence="2 3">
    <name type="scientific">Corallococcus llansteffanensis</name>
    <dbReference type="NCBI Taxonomy" id="2316731"/>
    <lineage>
        <taxon>Bacteria</taxon>
        <taxon>Pseudomonadati</taxon>
        <taxon>Myxococcota</taxon>
        <taxon>Myxococcia</taxon>
        <taxon>Myxococcales</taxon>
        <taxon>Cystobacterineae</taxon>
        <taxon>Myxococcaceae</taxon>
        <taxon>Corallococcus</taxon>
    </lineage>
</organism>
<feature type="transmembrane region" description="Helical" evidence="1">
    <location>
        <begin position="590"/>
        <end position="609"/>
    </location>
</feature>